<proteinExistence type="predicted"/>
<comment type="caution">
    <text evidence="1">The sequence shown here is derived from an EMBL/GenBank/DDBJ whole genome shotgun (WGS) entry which is preliminary data.</text>
</comment>
<name>A0ABR4SN45_BARQI</name>
<accession>A0ABR4SN45</accession>
<reference evidence="1 2" key="1">
    <citation type="submission" date="2012-04" db="EMBL/GenBank/DDBJ databases">
        <title>The Genome Sequence of Bartonella quintana JK 68.</title>
        <authorList>
            <consortium name="The Broad Institute Genome Sequencing Platform"/>
            <consortium name="The Broad Institute Genome Sequencing Center for Infectious Disease"/>
            <person name="Feldgarden M."/>
            <person name="Kirby J."/>
            <person name="Kosoy M."/>
            <person name="Birtles R."/>
            <person name="Probert W.S."/>
            <person name="Chiaraviglio L."/>
            <person name="Walker B."/>
            <person name="Young S.K."/>
            <person name="Zeng Q."/>
            <person name="Gargeya S."/>
            <person name="Fitzgerald M."/>
            <person name="Haas B."/>
            <person name="Abouelleil A."/>
            <person name="Alvarado L."/>
            <person name="Arachchi H.M."/>
            <person name="Berlin A.M."/>
            <person name="Chapman S.B."/>
            <person name="Goldberg J."/>
            <person name="Griggs A."/>
            <person name="Gujja S."/>
            <person name="Hansen M."/>
            <person name="Howarth C."/>
            <person name="Imamovic A."/>
            <person name="Larimer J."/>
            <person name="McCowen C."/>
            <person name="Montmayeur A."/>
            <person name="Murphy C."/>
            <person name="Neiman D."/>
            <person name="Pearson M."/>
            <person name="Priest M."/>
            <person name="Roberts A."/>
            <person name="Saif S."/>
            <person name="Shea T."/>
            <person name="Sisk P."/>
            <person name="Sykes S."/>
            <person name="Wortman J."/>
            <person name="Nusbaum C."/>
            <person name="Birren B."/>
        </authorList>
    </citation>
    <scope>NUCLEOTIDE SEQUENCE [LARGE SCALE GENOMIC DNA]</scope>
    <source>
        <strain evidence="1 2">JK 68</strain>
    </source>
</reference>
<protein>
    <submittedName>
        <fullName evidence="1">Uncharacterized protein</fullName>
    </submittedName>
</protein>
<dbReference type="EMBL" id="AHPD01000021">
    <property type="protein sequence ID" value="KEC64685.1"/>
    <property type="molecule type" value="Genomic_DNA"/>
</dbReference>
<evidence type="ECO:0000313" key="1">
    <source>
        <dbReference type="EMBL" id="KEC64685.1"/>
    </source>
</evidence>
<evidence type="ECO:0000313" key="2">
    <source>
        <dbReference type="Proteomes" id="UP000027143"/>
    </source>
</evidence>
<organism evidence="1 2">
    <name type="scientific">Bartonella quintana JK 68</name>
    <dbReference type="NCBI Taxonomy" id="1134503"/>
    <lineage>
        <taxon>Bacteria</taxon>
        <taxon>Pseudomonadati</taxon>
        <taxon>Pseudomonadota</taxon>
        <taxon>Alphaproteobacteria</taxon>
        <taxon>Hyphomicrobiales</taxon>
        <taxon>Bartonellaceae</taxon>
        <taxon>Bartonella</taxon>
    </lineage>
</organism>
<dbReference type="Proteomes" id="UP000027143">
    <property type="component" value="Unassembled WGS sequence"/>
</dbReference>
<gene>
    <name evidence="1" type="ORF">O7U_01253</name>
</gene>
<keyword evidence="2" id="KW-1185">Reference proteome</keyword>
<sequence length="89" mass="9666">MVSPWTVSIPPYRISALKPILSSRRLRKGCWTILPALLISMTDSSPIGLRFFANFSGSYGVTSLGMAMVVSSCGDVKISFTHPSSTMRP</sequence>